<organism evidence="2">
    <name type="scientific">Eutreptiella gymnastica</name>
    <dbReference type="NCBI Taxonomy" id="73025"/>
    <lineage>
        <taxon>Eukaryota</taxon>
        <taxon>Discoba</taxon>
        <taxon>Euglenozoa</taxon>
        <taxon>Euglenida</taxon>
        <taxon>Spirocuta</taxon>
        <taxon>Euglenophyceae</taxon>
        <taxon>Eutreptiales</taxon>
        <taxon>Eutreptiaceae</taxon>
        <taxon>Eutreptiella</taxon>
    </lineage>
</organism>
<feature type="compositionally biased region" description="Basic residues" evidence="1">
    <location>
        <begin position="99"/>
        <end position="114"/>
    </location>
</feature>
<sequence>MGQPSPPPAQELIEAREGVPDIRQLETGSALKARKIECIGVQVVPVWAQGLRPGNCLARPSGPGVPVPFQRLLRDSRAEWPPDATLQCPVAEQREPRQKRAKHPPRRGGARRRGVSMGGQRPTAGAKPR</sequence>
<gene>
    <name evidence="2" type="ORF">EGYM00163_LOCUS41110</name>
</gene>
<proteinExistence type="predicted"/>
<protein>
    <submittedName>
        <fullName evidence="2">Uncharacterized protein</fullName>
    </submittedName>
</protein>
<dbReference type="AlphaFoldDB" id="A0A7S4LHQ9"/>
<dbReference type="EMBL" id="HBJA01119469">
    <property type="protein sequence ID" value="CAE0829832.1"/>
    <property type="molecule type" value="Transcribed_RNA"/>
</dbReference>
<reference evidence="2" key="1">
    <citation type="submission" date="2021-01" db="EMBL/GenBank/DDBJ databases">
        <authorList>
            <person name="Corre E."/>
            <person name="Pelletier E."/>
            <person name="Niang G."/>
            <person name="Scheremetjew M."/>
            <person name="Finn R."/>
            <person name="Kale V."/>
            <person name="Holt S."/>
            <person name="Cochrane G."/>
            <person name="Meng A."/>
            <person name="Brown T."/>
            <person name="Cohen L."/>
        </authorList>
    </citation>
    <scope>NUCLEOTIDE SEQUENCE</scope>
    <source>
        <strain evidence="2">CCMP1594</strain>
    </source>
</reference>
<feature type="region of interest" description="Disordered" evidence="1">
    <location>
        <begin position="78"/>
        <end position="129"/>
    </location>
</feature>
<accession>A0A7S4LHQ9</accession>
<feature type="region of interest" description="Disordered" evidence="1">
    <location>
        <begin position="1"/>
        <end position="20"/>
    </location>
</feature>
<evidence type="ECO:0000256" key="1">
    <source>
        <dbReference type="SAM" id="MobiDB-lite"/>
    </source>
</evidence>
<name>A0A7S4LHQ9_9EUGL</name>
<evidence type="ECO:0000313" key="2">
    <source>
        <dbReference type="EMBL" id="CAE0829832.1"/>
    </source>
</evidence>